<feature type="region of interest" description="Disordered" evidence="1">
    <location>
        <begin position="30"/>
        <end position="58"/>
    </location>
</feature>
<feature type="compositionally biased region" description="Basic and acidic residues" evidence="1">
    <location>
        <begin position="30"/>
        <end position="52"/>
    </location>
</feature>
<reference evidence="2 3" key="2">
    <citation type="submission" date="2018-11" db="EMBL/GenBank/DDBJ databases">
        <authorList>
            <consortium name="Pathogen Informatics"/>
        </authorList>
    </citation>
    <scope>NUCLEOTIDE SEQUENCE [LARGE SCALE GENOMIC DNA]</scope>
</reference>
<keyword evidence="3" id="KW-1185">Reference proteome</keyword>
<dbReference type="WBParaSite" id="ASIM_0001296201-mRNA-1">
    <property type="protein sequence ID" value="ASIM_0001296201-mRNA-1"/>
    <property type="gene ID" value="ASIM_0001296201"/>
</dbReference>
<organism evidence="4">
    <name type="scientific">Anisakis simplex</name>
    <name type="common">Herring worm</name>
    <dbReference type="NCBI Taxonomy" id="6269"/>
    <lineage>
        <taxon>Eukaryota</taxon>
        <taxon>Metazoa</taxon>
        <taxon>Ecdysozoa</taxon>
        <taxon>Nematoda</taxon>
        <taxon>Chromadorea</taxon>
        <taxon>Rhabditida</taxon>
        <taxon>Spirurina</taxon>
        <taxon>Ascaridomorpha</taxon>
        <taxon>Ascaridoidea</taxon>
        <taxon>Anisakidae</taxon>
        <taxon>Anisakis</taxon>
        <taxon>Anisakis simplex complex</taxon>
    </lineage>
</organism>
<name>A0A0M3JX99_ANISI</name>
<evidence type="ECO:0000256" key="1">
    <source>
        <dbReference type="SAM" id="MobiDB-lite"/>
    </source>
</evidence>
<proteinExistence type="predicted"/>
<sequence>MPRRIKLSLTNSSCDHLEDASRTKHAYHTFQEHNGKKQEEDSLLCEEDKGSGDDVESNDSMSTITATCCWSNYLSTIKFYCCLSGADEDSETVTASAAFTSSASSSSSLKQPRNRHRSVRIDSDTPSKHTSSISNMKKLINYHSRMNQTKQSFITSTMHKNALQTASKLLVQISEKNPSRCEFIIIFLELPQIFPL</sequence>
<protein>
    <submittedName>
        <fullName evidence="4">Wsv025</fullName>
    </submittedName>
</protein>
<evidence type="ECO:0000313" key="4">
    <source>
        <dbReference type="WBParaSite" id="ASIM_0001296201-mRNA-1"/>
    </source>
</evidence>
<reference evidence="4" key="1">
    <citation type="submission" date="2017-02" db="UniProtKB">
        <authorList>
            <consortium name="WormBaseParasite"/>
        </authorList>
    </citation>
    <scope>IDENTIFICATION</scope>
</reference>
<dbReference type="Proteomes" id="UP000267096">
    <property type="component" value="Unassembled WGS sequence"/>
</dbReference>
<accession>A0A0M3JX99</accession>
<gene>
    <name evidence="2" type="ORF">ASIM_LOCUS12428</name>
</gene>
<feature type="region of interest" description="Disordered" evidence="1">
    <location>
        <begin position="104"/>
        <end position="132"/>
    </location>
</feature>
<dbReference type="AlphaFoldDB" id="A0A0M3JX99"/>
<dbReference type="EMBL" id="UYRR01031187">
    <property type="protein sequence ID" value="VDK47353.1"/>
    <property type="molecule type" value="Genomic_DNA"/>
</dbReference>
<evidence type="ECO:0000313" key="2">
    <source>
        <dbReference type="EMBL" id="VDK47353.1"/>
    </source>
</evidence>
<evidence type="ECO:0000313" key="3">
    <source>
        <dbReference type="Proteomes" id="UP000267096"/>
    </source>
</evidence>